<comment type="subcellular location">
    <subcellularLocation>
        <location evidence="6">Cytoplasm</location>
    </subcellularLocation>
</comment>
<dbReference type="Proteomes" id="UP000181898">
    <property type="component" value="Chromosome"/>
</dbReference>
<keyword evidence="4 6" id="KW-0808">Transferase</keyword>
<organism evidence="7 8">
    <name type="scientific">Tenacibaculum todarodis</name>
    <dbReference type="NCBI Taxonomy" id="1850252"/>
    <lineage>
        <taxon>Bacteria</taxon>
        <taxon>Pseudomonadati</taxon>
        <taxon>Bacteroidota</taxon>
        <taxon>Flavobacteriia</taxon>
        <taxon>Flavobacteriales</taxon>
        <taxon>Flavobacteriaceae</taxon>
        <taxon>Tenacibaculum</taxon>
    </lineage>
</organism>
<evidence type="ECO:0000313" key="8">
    <source>
        <dbReference type="Proteomes" id="UP000181898"/>
    </source>
</evidence>
<evidence type="ECO:0000256" key="5">
    <source>
        <dbReference type="ARBA" id="ARBA00022691"/>
    </source>
</evidence>
<dbReference type="SUPFAM" id="SSF53335">
    <property type="entry name" value="S-adenosyl-L-methionine-dependent methyltransferases"/>
    <property type="match status" value="1"/>
</dbReference>
<keyword evidence="8" id="KW-1185">Reference proteome</keyword>
<sequence>MSKSLHPKNKHNNGYDFDKLIKASEDLKPFVTENSYGTTTIDFSDPKAVKELNKALLKAHYGIEHWNFSDENLCPPIPGRVDYIHHLADLLSSEENIKILDIGTGASCVYPLLGVAEYNWNFVATDIDLDSLDFAQDIIDDNKLEAKITLRQQFKEEHILKEILEEDDAFTATMCNPPFYKSAEEARGANRRKTRNLGNNAVRNFAGNNNELWYIGGEKAFLHTYLYESSLNPKSSKWFTSLVSNKDNVKSLEASSKKLKVAEFKVIPMTQGNKVTRIVCWRF</sequence>
<comment type="catalytic activity">
    <reaction evidence="6">
        <text>adenosine(1618) in 23S rRNA + S-adenosyl-L-methionine = N(6)-methyladenosine(1618) in 23S rRNA + S-adenosyl-L-homocysteine + H(+)</text>
        <dbReference type="Rhea" id="RHEA:16497"/>
        <dbReference type="Rhea" id="RHEA-COMP:10229"/>
        <dbReference type="Rhea" id="RHEA-COMP:10231"/>
        <dbReference type="ChEBI" id="CHEBI:15378"/>
        <dbReference type="ChEBI" id="CHEBI:57856"/>
        <dbReference type="ChEBI" id="CHEBI:59789"/>
        <dbReference type="ChEBI" id="CHEBI:74411"/>
        <dbReference type="ChEBI" id="CHEBI:74449"/>
        <dbReference type="EC" id="2.1.1.181"/>
    </reaction>
</comment>
<dbReference type="NCBIfam" id="NF008725">
    <property type="entry name" value="PRK11727.1"/>
    <property type="match status" value="1"/>
</dbReference>
<dbReference type="PIRSF" id="PIRSF029038">
    <property type="entry name" value="Mtase_YbiN_prd"/>
    <property type="match status" value="1"/>
</dbReference>
<dbReference type="InterPro" id="IPR016909">
    <property type="entry name" value="rRNA_lsu_MeTfrase_F"/>
</dbReference>
<dbReference type="Gene3D" id="3.40.50.150">
    <property type="entry name" value="Vaccinia Virus protein VP39"/>
    <property type="match status" value="1"/>
</dbReference>
<reference evidence="7 8" key="1">
    <citation type="submission" date="2016-11" db="EMBL/GenBank/DDBJ databases">
        <title>Tenacibaculum sp. LPB0136, isolated from marine environment.</title>
        <authorList>
            <person name="Kim E."/>
            <person name="Yi H."/>
        </authorList>
    </citation>
    <scope>NUCLEOTIDE SEQUENCE [LARGE SCALE GENOMIC DNA]</scope>
    <source>
        <strain evidence="7 8">LPB0136</strain>
    </source>
</reference>
<evidence type="ECO:0000256" key="3">
    <source>
        <dbReference type="ARBA" id="ARBA00022603"/>
    </source>
</evidence>
<dbReference type="EMBL" id="CP018155">
    <property type="protein sequence ID" value="APG64815.1"/>
    <property type="molecule type" value="Genomic_DNA"/>
</dbReference>
<dbReference type="AlphaFoldDB" id="A0A1L3JI52"/>
<dbReference type="InterPro" id="IPR010286">
    <property type="entry name" value="METTL16/RlmF"/>
</dbReference>
<keyword evidence="5 6" id="KW-0949">S-adenosyl-L-methionine</keyword>
<dbReference type="KEGG" id="ten:LPB136_05315"/>
<evidence type="ECO:0000256" key="1">
    <source>
        <dbReference type="ARBA" id="ARBA00022490"/>
    </source>
</evidence>
<dbReference type="GO" id="GO:0052907">
    <property type="term" value="F:23S rRNA (adenine(1618)-N(6))-methyltransferase activity"/>
    <property type="evidence" value="ECO:0007669"/>
    <property type="project" value="UniProtKB-EC"/>
</dbReference>
<comment type="similarity">
    <text evidence="6">Belongs to the methyltransferase superfamily. METTL16/RlmF family.</text>
</comment>
<proteinExistence type="inferred from homology"/>
<protein>
    <recommendedName>
        <fullName evidence="6">Ribosomal RNA large subunit methyltransferase F</fullName>
        <ecNumber evidence="6">2.1.1.181</ecNumber>
    </recommendedName>
    <alternativeName>
        <fullName evidence="6">23S rRNA mA1618 methyltransferase</fullName>
    </alternativeName>
    <alternativeName>
        <fullName evidence="6">rRNA adenine N-6-methyltransferase</fullName>
    </alternativeName>
</protein>
<dbReference type="HAMAP" id="MF_01848">
    <property type="entry name" value="23SrRNA_methyltr_F"/>
    <property type="match status" value="1"/>
</dbReference>
<keyword evidence="1 6" id="KW-0963">Cytoplasm</keyword>
<dbReference type="EC" id="2.1.1.181" evidence="6"/>
<dbReference type="PANTHER" id="PTHR13393">
    <property type="entry name" value="SAM-DEPENDENT METHYLTRANSFERASE"/>
    <property type="match status" value="1"/>
</dbReference>
<name>A0A1L3JI52_9FLAO</name>
<evidence type="ECO:0000313" key="7">
    <source>
        <dbReference type="EMBL" id="APG64815.1"/>
    </source>
</evidence>
<keyword evidence="3 6" id="KW-0489">Methyltransferase</keyword>
<dbReference type="GO" id="GO:0070475">
    <property type="term" value="P:rRNA base methylation"/>
    <property type="evidence" value="ECO:0007669"/>
    <property type="project" value="TreeGrafter"/>
</dbReference>
<dbReference type="OrthoDB" id="1115728at2"/>
<accession>A0A1L3JI52</accession>
<evidence type="ECO:0000256" key="2">
    <source>
        <dbReference type="ARBA" id="ARBA00022552"/>
    </source>
</evidence>
<keyword evidence="2 6" id="KW-0698">rRNA processing</keyword>
<dbReference type="Pfam" id="PF05971">
    <property type="entry name" value="Methyltransf_10"/>
    <property type="match status" value="1"/>
</dbReference>
<dbReference type="GO" id="GO:0005737">
    <property type="term" value="C:cytoplasm"/>
    <property type="evidence" value="ECO:0007669"/>
    <property type="project" value="UniProtKB-SubCell"/>
</dbReference>
<comment type="function">
    <text evidence="6">Specifically methylates the adenine in position 1618 of 23S rRNA.</text>
</comment>
<dbReference type="InterPro" id="IPR029063">
    <property type="entry name" value="SAM-dependent_MTases_sf"/>
</dbReference>
<dbReference type="CDD" id="cd02440">
    <property type="entry name" value="AdoMet_MTases"/>
    <property type="match status" value="1"/>
</dbReference>
<evidence type="ECO:0000256" key="4">
    <source>
        <dbReference type="ARBA" id="ARBA00022679"/>
    </source>
</evidence>
<dbReference type="RefSeq" id="WP_072555140.1">
    <property type="nucleotide sequence ID" value="NZ_CP018155.1"/>
</dbReference>
<evidence type="ECO:0000256" key="6">
    <source>
        <dbReference type="HAMAP-Rule" id="MF_01848"/>
    </source>
</evidence>
<dbReference type="PANTHER" id="PTHR13393:SF0">
    <property type="entry name" value="RNA N6-ADENOSINE-METHYLTRANSFERASE METTL16"/>
    <property type="match status" value="1"/>
</dbReference>
<gene>
    <name evidence="6" type="primary">rlmF</name>
    <name evidence="7" type="ORF">LPB136_05315</name>
</gene>